<accession>A0A7I9YYA0</accession>
<organism evidence="1 2">
    <name type="scientific">Mycobacterium bourgelatii</name>
    <dbReference type="NCBI Taxonomy" id="1273442"/>
    <lineage>
        <taxon>Bacteria</taxon>
        <taxon>Bacillati</taxon>
        <taxon>Actinomycetota</taxon>
        <taxon>Actinomycetes</taxon>
        <taxon>Mycobacteriales</taxon>
        <taxon>Mycobacteriaceae</taxon>
        <taxon>Mycobacterium</taxon>
    </lineage>
</organism>
<keyword evidence="2" id="KW-1185">Reference proteome</keyword>
<gene>
    <name evidence="1" type="ORF">MBOU_55580</name>
</gene>
<name>A0A7I9YYA0_MYCBU</name>
<proteinExistence type="predicted"/>
<evidence type="ECO:0000313" key="1">
    <source>
        <dbReference type="EMBL" id="GFG93516.1"/>
    </source>
</evidence>
<evidence type="ECO:0000313" key="2">
    <source>
        <dbReference type="Proteomes" id="UP000465360"/>
    </source>
</evidence>
<dbReference type="EMBL" id="BLKZ01000002">
    <property type="protein sequence ID" value="GFG93516.1"/>
    <property type="molecule type" value="Genomic_DNA"/>
</dbReference>
<sequence>MLTVTKYITKFFLAGPTGASFLKGLIMARINTALLIAQQAAIVADRANFVRQDPAVVKAAKQARADLVQAGRSATTLLQETLASWQRSDRRSR</sequence>
<protein>
    <submittedName>
        <fullName evidence="1">Uncharacterized protein</fullName>
    </submittedName>
</protein>
<dbReference type="AlphaFoldDB" id="A0A7I9YYA0"/>
<dbReference type="Proteomes" id="UP000465360">
    <property type="component" value="Unassembled WGS sequence"/>
</dbReference>
<reference evidence="1 2" key="1">
    <citation type="journal article" date="2019" name="Emerg. Microbes Infect.">
        <title>Comprehensive subspecies identification of 175 nontuberculous mycobacteria species based on 7547 genomic profiles.</title>
        <authorList>
            <person name="Matsumoto Y."/>
            <person name="Kinjo T."/>
            <person name="Motooka D."/>
            <person name="Nabeya D."/>
            <person name="Jung N."/>
            <person name="Uechi K."/>
            <person name="Horii T."/>
            <person name="Iida T."/>
            <person name="Fujita J."/>
            <person name="Nakamura S."/>
        </authorList>
    </citation>
    <scope>NUCLEOTIDE SEQUENCE [LARGE SCALE GENOMIC DNA]</scope>
    <source>
        <strain evidence="1 2">JCM 30725</strain>
    </source>
</reference>
<comment type="caution">
    <text evidence="1">The sequence shown here is derived from an EMBL/GenBank/DDBJ whole genome shotgun (WGS) entry which is preliminary data.</text>
</comment>